<proteinExistence type="predicted"/>
<keyword evidence="1" id="KW-0472">Membrane</keyword>
<accession>A0A154KRJ2</accession>
<dbReference type="Proteomes" id="UP000219068">
    <property type="component" value="Unassembled WGS sequence"/>
</dbReference>
<protein>
    <submittedName>
        <fullName evidence="2">Uncharacterized protein</fullName>
    </submittedName>
</protein>
<dbReference type="EMBL" id="OBMM01000002">
    <property type="protein sequence ID" value="SOC15964.1"/>
    <property type="molecule type" value="Genomic_DNA"/>
</dbReference>
<name>A0A154KRJ2_9PROT</name>
<evidence type="ECO:0000313" key="5">
    <source>
        <dbReference type="Proteomes" id="UP000252266"/>
    </source>
</evidence>
<dbReference type="EMBL" id="JPWJ01000001">
    <property type="protein sequence ID" value="RCK53529.1"/>
    <property type="molecule type" value="Genomic_DNA"/>
</dbReference>
<gene>
    <name evidence="3" type="ORF">SAMN05428964_102198</name>
    <name evidence="2" type="ORF">TH44_04950</name>
</gene>
<reference evidence="2 5" key="1">
    <citation type="submission" date="2014-07" db="EMBL/GenBank/DDBJ databases">
        <title>Draft genome sequence of Thalassospira xiamenensis IB13.</title>
        <authorList>
            <person name="Lai Q."/>
            <person name="Shao Z."/>
        </authorList>
    </citation>
    <scope>NUCLEOTIDE SEQUENCE [LARGE SCALE GENOMIC DNA]</scope>
    <source>
        <strain evidence="2 5">IB13</strain>
    </source>
</reference>
<evidence type="ECO:0000256" key="1">
    <source>
        <dbReference type="SAM" id="Phobius"/>
    </source>
</evidence>
<evidence type="ECO:0000313" key="3">
    <source>
        <dbReference type="EMBL" id="SOC15964.1"/>
    </source>
</evidence>
<feature type="transmembrane region" description="Helical" evidence="1">
    <location>
        <begin position="68"/>
        <end position="91"/>
    </location>
</feature>
<reference evidence="3 4" key="2">
    <citation type="submission" date="2017-08" db="EMBL/GenBank/DDBJ databases">
        <authorList>
            <person name="de Groot N.N."/>
        </authorList>
    </citation>
    <scope>NUCLEOTIDE SEQUENCE [LARGE SCALE GENOMIC DNA]</scope>
    <source>
        <strain evidence="3 4">USBA 78</strain>
    </source>
</reference>
<keyword evidence="1" id="KW-0812">Transmembrane</keyword>
<dbReference type="RefSeq" id="WP_062951010.1">
    <property type="nucleotide sequence ID" value="NZ_JALLPZ010000002.1"/>
</dbReference>
<dbReference type="Proteomes" id="UP000252266">
    <property type="component" value="Unassembled WGS sequence"/>
</dbReference>
<evidence type="ECO:0000313" key="2">
    <source>
        <dbReference type="EMBL" id="RCK53529.1"/>
    </source>
</evidence>
<dbReference type="AlphaFoldDB" id="A0A154KRJ2"/>
<organism evidence="2 5">
    <name type="scientific">Thalassospira xiamenensis</name>
    <dbReference type="NCBI Taxonomy" id="220697"/>
    <lineage>
        <taxon>Bacteria</taxon>
        <taxon>Pseudomonadati</taxon>
        <taxon>Pseudomonadota</taxon>
        <taxon>Alphaproteobacteria</taxon>
        <taxon>Rhodospirillales</taxon>
        <taxon>Thalassospiraceae</taxon>
        <taxon>Thalassospira</taxon>
    </lineage>
</organism>
<evidence type="ECO:0000313" key="4">
    <source>
        <dbReference type="Proteomes" id="UP000219068"/>
    </source>
</evidence>
<sequence length="101" mass="11496">MWLFRALGWILLFASLAVLVGDGITALQTGTFRFVAAGELWYRLDAGSLNLLQSVIQRYISAWIWDNAFVPALLAPAFIILLVPGILLLLMTRKRRRQKFF</sequence>
<keyword evidence="1" id="KW-1133">Transmembrane helix</keyword>